<dbReference type="EMBL" id="CAUJNA010003343">
    <property type="protein sequence ID" value="CAJ1399672.1"/>
    <property type="molecule type" value="Genomic_DNA"/>
</dbReference>
<dbReference type="InterPro" id="IPR004155">
    <property type="entry name" value="PBS_lyase_HEAT"/>
</dbReference>
<evidence type="ECO:0000313" key="2">
    <source>
        <dbReference type="Proteomes" id="UP001178507"/>
    </source>
</evidence>
<dbReference type="InterPro" id="IPR016024">
    <property type="entry name" value="ARM-type_fold"/>
</dbReference>
<dbReference type="Gene3D" id="1.25.10.10">
    <property type="entry name" value="Leucine-rich Repeat Variant"/>
    <property type="match status" value="2"/>
</dbReference>
<organism evidence="1 2">
    <name type="scientific">Effrenium voratum</name>
    <dbReference type="NCBI Taxonomy" id="2562239"/>
    <lineage>
        <taxon>Eukaryota</taxon>
        <taxon>Sar</taxon>
        <taxon>Alveolata</taxon>
        <taxon>Dinophyceae</taxon>
        <taxon>Suessiales</taxon>
        <taxon>Symbiodiniaceae</taxon>
        <taxon>Effrenium</taxon>
    </lineage>
</organism>
<dbReference type="PANTHER" id="PTHR12697">
    <property type="entry name" value="PBS LYASE HEAT-LIKE PROTEIN"/>
    <property type="match status" value="1"/>
</dbReference>
<sequence>MSVRLRSRDGDVFEVGRWLIDLSPVLSSTESDDEIPLPLIGTFALKLLLAHCQEYRSQGRWILSRKLSCSDLEKLSGAAHFLALERLAGLCAAKLAELVLKQDAALQLSPRTLRRLLDFRGQLPPEALCAVITASALEALEAVARHRGHAHPEVRLAVVQAMSRAREAPEWIQSRLQVEKEPRIQQALLSCLQHSRSAWSSNQISKLLCFLAPARVGAVRLSALDALSAVAVPDDAAALAALLGAPPYGRQGLRDTQPAVRLRALQALRQLVAKNRSLQLLEAVAALLQDMDDQVRQEAVDVLAWLGKGNVAAIQGAVDCLRHSTSTVRSCGIKALRLVARGNSAGVAGILQRMAAPNCRGTCVLALLAVLPPLDALKVCISCLARPGTREAVPECLATLRAQIRKPKAVARTLAAALPKYLASKEPCTRLWALRSLRAADTPKRLLARAGLRLLDKELSVRQEACLVAERLSSEQRVELLSPLVAQLSHNHGRQRLVAAAFARLADPRTDRFVALLAPALRHRLPKVRLAASAILCQLSTEQGPAALQVAVQVLAEGPPEAKDTSFRALAAILEGSKKALDLNVALPFAKLRPRAALALARRMGSGDELVRHEEFVEALVSMLFAGPVARRYATQALQLASAGPSEGGARAVRAVARLLQHHRWQVRWSAVAVLLAAPRTRHVTKAVKDVAAASPQRFVRDVAEYVLRKEDDRSLCQQVNRLAAEDENVQKRPRVKAERKRKFARLVPGRSHTLHLD</sequence>
<dbReference type="SUPFAM" id="SSF54695">
    <property type="entry name" value="POZ domain"/>
    <property type="match status" value="1"/>
</dbReference>
<comment type="caution">
    <text evidence="1">The sequence shown here is derived from an EMBL/GenBank/DDBJ whole genome shotgun (WGS) entry which is preliminary data.</text>
</comment>
<dbReference type="PANTHER" id="PTHR12697:SF5">
    <property type="entry name" value="DEOXYHYPUSINE HYDROXYLASE"/>
    <property type="match status" value="1"/>
</dbReference>
<protein>
    <submittedName>
        <fullName evidence="1">Uncharacterized protein</fullName>
    </submittedName>
</protein>
<accession>A0AA36J5V9</accession>
<dbReference type="SMART" id="SM00567">
    <property type="entry name" value="EZ_HEAT"/>
    <property type="match status" value="6"/>
</dbReference>
<dbReference type="InterPro" id="IPR011333">
    <property type="entry name" value="SKP1/BTB/POZ_sf"/>
</dbReference>
<dbReference type="SUPFAM" id="SSF48371">
    <property type="entry name" value="ARM repeat"/>
    <property type="match status" value="1"/>
</dbReference>
<dbReference type="Pfam" id="PF13646">
    <property type="entry name" value="HEAT_2"/>
    <property type="match status" value="1"/>
</dbReference>
<proteinExistence type="predicted"/>
<dbReference type="Proteomes" id="UP001178507">
    <property type="component" value="Unassembled WGS sequence"/>
</dbReference>
<dbReference type="AlphaFoldDB" id="A0AA36J5V9"/>
<dbReference type="InterPro" id="IPR011989">
    <property type="entry name" value="ARM-like"/>
</dbReference>
<evidence type="ECO:0000313" key="1">
    <source>
        <dbReference type="EMBL" id="CAJ1399672.1"/>
    </source>
</evidence>
<keyword evidence="2" id="KW-1185">Reference proteome</keyword>
<gene>
    <name evidence="1" type="ORF">EVOR1521_LOCUS23167</name>
</gene>
<reference evidence="1" key="1">
    <citation type="submission" date="2023-08" db="EMBL/GenBank/DDBJ databases">
        <authorList>
            <person name="Chen Y."/>
            <person name="Shah S."/>
            <person name="Dougan E. K."/>
            <person name="Thang M."/>
            <person name="Chan C."/>
        </authorList>
    </citation>
    <scope>NUCLEOTIDE SEQUENCE</scope>
</reference>
<dbReference type="GO" id="GO:0016491">
    <property type="term" value="F:oxidoreductase activity"/>
    <property type="evidence" value="ECO:0007669"/>
    <property type="project" value="TreeGrafter"/>
</dbReference>
<name>A0AA36J5V9_9DINO</name>